<dbReference type="GO" id="GO:0009055">
    <property type="term" value="F:electron transfer activity"/>
    <property type="evidence" value="ECO:0007669"/>
    <property type="project" value="InterPro"/>
</dbReference>
<accession>A0AAW3ZS58</accession>
<reference evidence="2 3" key="1">
    <citation type="submission" date="2015-08" db="EMBL/GenBank/DDBJ databases">
        <title>Comparative genomics of the Campylobacter concisus group.</title>
        <authorList>
            <person name="Yee E."/>
            <person name="Chapman M.H."/>
            <person name="Huynh S."/>
            <person name="Bono J.L."/>
            <person name="On S.L."/>
            <person name="St Leger J."/>
            <person name="Foster G."/>
            <person name="Parker C.T."/>
            <person name="Miller W.G."/>
        </authorList>
    </citation>
    <scope>NUCLEOTIDE SEQUENCE [LARGE SCALE GENOMIC DNA]</scope>
    <source>
        <strain evidence="2 3">RM9337</strain>
    </source>
</reference>
<evidence type="ECO:0000313" key="1">
    <source>
        <dbReference type="EMBL" id="MBE2985579.1"/>
    </source>
</evidence>
<gene>
    <name evidence="1" type="ORF">CCAL12919_00320</name>
    <name evidence="2" type="ORF">CCAL9337_02455</name>
</gene>
<evidence type="ECO:0000313" key="4">
    <source>
        <dbReference type="Proteomes" id="UP001318760"/>
    </source>
</evidence>
<keyword evidence="3" id="KW-1185">Reference proteome</keyword>
<organism evidence="2 3">
    <name type="scientific">Campylobacter californiensis</name>
    <dbReference type="NCBI Taxonomy" id="1032243"/>
    <lineage>
        <taxon>Bacteria</taxon>
        <taxon>Pseudomonadati</taxon>
        <taxon>Campylobacterota</taxon>
        <taxon>Epsilonproteobacteria</taxon>
        <taxon>Campylobacterales</taxon>
        <taxon>Campylobacteraceae</taxon>
        <taxon>Campylobacter</taxon>
    </lineage>
</organism>
<dbReference type="RefSeq" id="WP_170015552.1">
    <property type="nucleotide sequence ID" value="NZ_CP012545.1"/>
</dbReference>
<evidence type="ECO:0000313" key="2">
    <source>
        <dbReference type="EMBL" id="MBE3607592.1"/>
    </source>
</evidence>
<dbReference type="Gene3D" id="1.10.760.10">
    <property type="entry name" value="Cytochrome c-like domain"/>
    <property type="match status" value="1"/>
</dbReference>
<name>A0AAW3ZS58_9BACT</name>
<reference evidence="1 4" key="2">
    <citation type="submission" date="2020-10" db="EMBL/GenBank/DDBJ databases">
        <title>Campylobacter californiensis sp. nov. isolated from cattle and feral swine in California.</title>
        <authorList>
            <person name="Miller W.G."/>
        </authorList>
    </citation>
    <scope>NUCLEOTIDE SEQUENCE [LARGE SCALE GENOMIC DNA]</scope>
    <source>
        <strain evidence="1 4">RM12919</strain>
    </source>
</reference>
<evidence type="ECO:0000313" key="3">
    <source>
        <dbReference type="Proteomes" id="UP000650616"/>
    </source>
</evidence>
<comment type="caution">
    <text evidence="2">The sequence shown here is derived from an EMBL/GenBank/DDBJ whole genome shotgun (WGS) entry which is preliminary data.</text>
</comment>
<dbReference type="Proteomes" id="UP001318760">
    <property type="component" value="Unassembled WGS sequence"/>
</dbReference>
<dbReference type="InterPro" id="IPR036909">
    <property type="entry name" value="Cyt_c-like_dom_sf"/>
</dbReference>
<sequence length="81" mass="8847">MAPCEVKKHGMDENGVIDAKSIICGAKPVNETTRYLEPKALDEKCFTGTTYLCSSCHTNSNTASNQSPFISITAKFPRYNA</sequence>
<dbReference type="Proteomes" id="UP000650616">
    <property type="component" value="Unassembled WGS sequence"/>
</dbReference>
<dbReference type="EMBL" id="LIWG01000002">
    <property type="protein sequence ID" value="MBE3607592.1"/>
    <property type="molecule type" value="Genomic_DNA"/>
</dbReference>
<dbReference type="AlphaFoldDB" id="A0AAW3ZS58"/>
<proteinExistence type="predicted"/>
<dbReference type="EMBL" id="JADBHS010000001">
    <property type="protein sequence ID" value="MBE2985579.1"/>
    <property type="molecule type" value="Genomic_DNA"/>
</dbReference>
<dbReference type="GO" id="GO:0020037">
    <property type="term" value="F:heme binding"/>
    <property type="evidence" value="ECO:0007669"/>
    <property type="project" value="InterPro"/>
</dbReference>
<protein>
    <submittedName>
        <fullName evidence="2">Uncharacterized protein</fullName>
    </submittedName>
</protein>